<dbReference type="AlphaFoldDB" id="A0A174LSF1"/>
<reference evidence="2 3" key="1">
    <citation type="submission" date="2015-09" db="EMBL/GenBank/DDBJ databases">
        <authorList>
            <consortium name="Pathogen Informatics"/>
        </authorList>
    </citation>
    <scope>NUCLEOTIDE SEQUENCE [LARGE SCALE GENOMIC DNA]</scope>
    <source>
        <strain evidence="2 3">2789STDY5834914</strain>
    </source>
</reference>
<proteinExistence type="predicted"/>
<sequence>MSADPGYPSLQTHEIEPLSRRYGMKVWQSYLENKTSGAMRMYWVYGPDQKDITIIGLEPHPEDKKNGAYDRISLSDL</sequence>
<accession>A0A174LSF1</accession>
<dbReference type="EMBL" id="CZAY01000005">
    <property type="protein sequence ID" value="CUP27184.1"/>
    <property type="molecule type" value="Genomic_DNA"/>
</dbReference>
<dbReference type="Proteomes" id="UP000095485">
    <property type="component" value="Unassembled WGS sequence"/>
</dbReference>
<evidence type="ECO:0000313" key="2">
    <source>
        <dbReference type="EMBL" id="CUP27184.1"/>
    </source>
</evidence>
<feature type="region of interest" description="Disordered" evidence="1">
    <location>
        <begin position="58"/>
        <end position="77"/>
    </location>
</feature>
<feature type="compositionally biased region" description="Basic and acidic residues" evidence="1">
    <location>
        <begin position="59"/>
        <end position="68"/>
    </location>
</feature>
<evidence type="ECO:0000313" key="3">
    <source>
        <dbReference type="Proteomes" id="UP000095485"/>
    </source>
</evidence>
<organism evidence="2 3">
    <name type="scientific">Dorea longicatena</name>
    <dbReference type="NCBI Taxonomy" id="88431"/>
    <lineage>
        <taxon>Bacteria</taxon>
        <taxon>Bacillati</taxon>
        <taxon>Bacillota</taxon>
        <taxon>Clostridia</taxon>
        <taxon>Lachnospirales</taxon>
        <taxon>Lachnospiraceae</taxon>
        <taxon>Dorea</taxon>
    </lineage>
</organism>
<gene>
    <name evidence="2" type="ORF">ERS852526_00793</name>
</gene>
<name>A0A174LSF1_9FIRM</name>
<evidence type="ECO:0000256" key="1">
    <source>
        <dbReference type="SAM" id="MobiDB-lite"/>
    </source>
</evidence>
<protein>
    <submittedName>
        <fullName evidence="2">Uncharacterized protein</fullName>
    </submittedName>
</protein>